<sequence>MITVNQLQAIYPSLVCLPSDQPLKVKEYKWYQTNTDEIVGIKKSDLTDREMHMLDLFLKPYRYDTPYITEREQLWLDAIYHNQIDSLQKNNPPESFRFVFFQLSERDTDQETFREAIQGLFSSEMPIIWENAQSGFIIEEMVVANQEEDLSYEPIIDVLMSDFYMRLSFYVSEYIYQIDDAPAHFTWSKHCFQTANRHLNKDVTSFLDVLPYLYLNHMPGKKGERIITGTLQAVVDEPELLETVRVFLECNSNATMTAKKLYMHRNSLQYRIDKFIEKTGIDVRQFHDALPTYMALLQLKAADKE</sequence>
<dbReference type="Pfam" id="PF13556">
    <property type="entry name" value="HTH_30"/>
    <property type="match status" value="1"/>
</dbReference>
<evidence type="ECO:0000313" key="2">
    <source>
        <dbReference type="EMBL" id="GGC73692.1"/>
    </source>
</evidence>
<proteinExistence type="predicted"/>
<dbReference type="SUPFAM" id="SSF46689">
    <property type="entry name" value="Homeodomain-like"/>
    <property type="match status" value="1"/>
</dbReference>
<evidence type="ECO:0000313" key="3">
    <source>
        <dbReference type="Proteomes" id="UP000619534"/>
    </source>
</evidence>
<comment type="caution">
    <text evidence="2">The sequence shown here is derived from an EMBL/GenBank/DDBJ whole genome shotgun (WGS) entry which is preliminary data.</text>
</comment>
<reference evidence="3" key="1">
    <citation type="journal article" date="2019" name="Int. J. Syst. Evol. Microbiol.">
        <title>The Global Catalogue of Microorganisms (GCM) 10K type strain sequencing project: providing services to taxonomists for standard genome sequencing and annotation.</title>
        <authorList>
            <consortium name="The Broad Institute Genomics Platform"/>
            <consortium name="The Broad Institute Genome Sequencing Center for Infectious Disease"/>
            <person name="Wu L."/>
            <person name="Ma J."/>
        </authorList>
    </citation>
    <scope>NUCLEOTIDE SEQUENCE [LARGE SCALE GENOMIC DNA]</scope>
    <source>
        <strain evidence="3">CCM 7282</strain>
    </source>
</reference>
<dbReference type="InterPro" id="IPR025736">
    <property type="entry name" value="PucR_C-HTH_dom"/>
</dbReference>
<protein>
    <recommendedName>
        <fullName evidence="1">PucR C-terminal helix-turn-helix domain-containing protein</fullName>
    </recommendedName>
</protein>
<evidence type="ECO:0000259" key="1">
    <source>
        <dbReference type="Pfam" id="PF13556"/>
    </source>
</evidence>
<keyword evidence="3" id="KW-1185">Reference proteome</keyword>
<accession>A0ABQ1NLK4</accession>
<dbReference type="InterPro" id="IPR051448">
    <property type="entry name" value="CdaR-like_regulators"/>
</dbReference>
<dbReference type="InterPro" id="IPR042070">
    <property type="entry name" value="PucR_C-HTH_sf"/>
</dbReference>
<dbReference type="PANTHER" id="PTHR33744:SF15">
    <property type="entry name" value="CARBOHYDRATE DIACID REGULATOR"/>
    <property type="match status" value="1"/>
</dbReference>
<feature type="domain" description="PucR C-terminal helix-turn-helix" evidence="1">
    <location>
        <begin position="240"/>
        <end position="296"/>
    </location>
</feature>
<dbReference type="Gene3D" id="1.10.10.2840">
    <property type="entry name" value="PucR C-terminal helix-turn-helix domain"/>
    <property type="match status" value="1"/>
</dbReference>
<dbReference type="Proteomes" id="UP000619534">
    <property type="component" value="Unassembled WGS sequence"/>
</dbReference>
<dbReference type="InterPro" id="IPR009057">
    <property type="entry name" value="Homeodomain-like_sf"/>
</dbReference>
<organism evidence="2 3">
    <name type="scientific">Thalassobacillus devorans</name>
    <dbReference type="NCBI Taxonomy" id="279813"/>
    <lineage>
        <taxon>Bacteria</taxon>
        <taxon>Bacillati</taxon>
        <taxon>Bacillota</taxon>
        <taxon>Bacilli</taxon>
        <taxon>Bacillales</taxon>
        <taxon>Bacillaceae</taxon>
        <taxon>Thalassobacillus</taxon>
    </lineage>
</organism>
<gene>
    <name evidence="2" type="primary">yxkF</name>
    <name evidence="2" type="ORF">GCM10007216_00450</name>
</gene>
<dbReference type="RefSeq" id="WP_062444148.1">
    <property type="nucleotide sequence ID" value="NZ_BMCJ01000001.1"/>
</dbReference>
<dbReference type="PANTHER" id="PTHR33744">
    <property type="entry name" value="CARBOHYDRATE DIACID REGULATOR"/>
    <property type="match status" value="1"/>
</dbReference>
<dbReference type="EMBL" id="BMCJ01000001">
    <property type="protein sequence ID" value="GGC73692.1"/>
    <property type="molecule type" value="Genomic_DNA"/>
</dbReference>
<name>A0ABQ1NLK4_9BACI</name>